<evidence type="ECO:0000256" key="6">
    <source>
        <dbReference type="ARBA" id="ARBA00022679"/>
    </source>
</evidence>
<dbReference type="InterPro" id="IPR005475">
    <property type="entry name" value="Transketolase-like_Pyr-bd"/>
</dbReference>
<evidence type="ECO:0000259" key="10">
    <source>
        <dbReference type="SMART" id="SM00861"/>
    </source>
</evidence>
<gene>
    <name evidence="11" type="ordered locus">Tpet_1050</name>
</gene>
<dbReference type="InterPro" id="IPR009014">
    <property type="entry name" value="Transketo_C/PFOR_II"/>
</dbReference>
<dbReference type="Proteomes" id="UP000006558">
    <property type="component" value="Chromosome"/>
</dbReference>
<dbReference type="FunFam" id="3.40.50.970:FF:000129">
    <property type="entry name" value="Transketolase"/>
    <property type="match status" value="1"/>
</dbReference>
<sequence length="635" mass="70003">MERFPYEKLPESELKELKELGRLCRGDILKMTYIADSGHPGGSMSSIDLYLTVFKYAKLRPVDDPARDRIVISHGHTSPGVYAAMARLGFVELDEVLTGFRHHASVFEGHVTRGVGIIDWTTGNLGQGLSAGLGFALASRFTGKDYHVFVLMSDAEQAKGQVAEARRVAKKYGVTNLTVIIDYNDAQISGRARDVMPVNIKENYLADGWRVIEIDGHDYEQIYLALKEAVEDELNPVAILAKTVMGKGVSFMENEVKYHGKPLNREELEKALAELGIENDVDVYIEKRKQLPMEKHKKVYKTYPIKIDTGEPITYTSPTDNRGAFGKALLDLVKKNANNPEATPIVAVDCDLKGSVKLDLLDKEFPERLLEVGVQEHNAAAMAGALSAEGVITFFADFGVFGISETYNQHRLNAINGTNLKVVVTHCGLNVGEDGKTHHGIDYVSGPMNWYGFKVIVPGDPNQTDRAVRYAAKEYGNFVIAMGRSKLPIILDENGKPFFGEGYTFEYGKIDVVRNGDDAVIITYGSTLCEAVSAADELKKEGVNVAVLNVSCPVDLDIETLKMVDGKPVLVVEDHNVFTGLGSYLGTTLLENGIIPKKYVRVGVPEFAVSGSYEMLYKLYGLDKEGIISRLREML</sequence>
<dbReference type="KEGG" id="tpt:Tpet_1050"/>
<protein>
    <submittedName>
        <fullName evidence="11">Transketolase domain protein</fullName>
    </submittedName>
</protein>
<dbReference type="Gene3D" id="3.40.50.920">
    <property type="match status" value="1"/>
</dbReference>
<dbReference type="Pfam" id="PF02779">
    <property type="entry name" value="Transket_pyr"/>
    <property type="match status" value="1"/>
</dbReference>
<dbReference type="SUPFAM" id="SSF52922">
    <property type="entry name" value="TK C-terminal domain-like"/>
    <property type="match status" value="1"/>
</dbReference>
<keyword evidence="9" id="KW-0786">Thiamine pyrophosphate</keyword>
<proteinExistence type="inferred from homology"/>
<dbReference type="STRING" id="390874.Tpet_1050"/>
<dbReference type="SUPFAM" id="SSF52518">
    <property type="entry name" value="Thiamin diphosphate-binding fold (THDP-binding)"/>
    <property type="match status" value="2"/>
</dbReference>
<dbReference type="CDD" id="cd07033">
    <property type="entry name" value="TPP_PYR_DXS_TK_like"/>
    <property type="match status" value="1"/>
</dbReference>
<dbReference type="InterPro" id="IPR029061">
    <property type="entry name" value="THDP-binding"/>
</dbReference>
<dbReference type="InterPro" id="IPR051157">
    <property type="entry name" value="PDH/Transketolase"/>
</dbReference>
<dbReference type="InterPro" id="IPR049557">
    <property type="entry name" value="Transketolase_CS"/>
</dbReference>
<evidence type="ECO:0000256" key="5">
    <source>
        <dbReference type="ARBA" id="ARBA00011738"/>
    </source>
</evidence>
<comment type="cofactor">
    <cofactor evidence="1">
        <name>Mn(2+)</name>
        <dbReference type="ChEBI" id="CHEBI:29035"/>
    </cofactor>
</comment>
<evidence type="ECO:0000256" key="7">
    <source>
        <dbReference type="ARBA" id="ARBA00022723"/>
    </source>
</evidence>
<dbReference type="PANTHER" id="PTHR43825:SF1">
    <property type="entry name" value="TRANSKETOLASE-LIKE PYRIMIDINE-BINDING DOMAIN-CONTAINING PROTEIN"/>
    <property type="match status" value="1"/>
</dbReference>
<dbReference type="InterPro" id="IPR005474">
    <property type="entry name" value="Transketolase_N"/>
</dbReference>
<evidence type="ECO:0000256" key="2">
    <source>
        <dbReference type="ARBA" id="ARBA00001946"/>
    </source>
</evidence>
<dbReference type="SMART" id="SM00861">
    <property type="entry name" value="Transket_pyr"/>
    <property type="match status" value="1"/>
</dbReference>
<evidence type="ECO:0000256" key="3">
    <source>
        <dbReference type="ARBA" id="ARBA00001964"/>
    </source>
</evidence>
<keyword evidence="7" id="KW-0479">Metal-binding</keyword>
<dbReference type="NCBIfam" id="NF004556">
    <property type="entry name" value="PRK05899.2-2"/>
    <property type="match status" value="1"/>
</dbReference>
<dbReference type="HOGENOM" id="CLU_009227_3_1_0"/>
<keyword evidence="6" id="KW-0808">Transferase</keyword>
<comment type="cofactor">
    <cofactor evidence="3">
        <name>thiamine diphosphate</name>
        <dbReference type="ChEBI" id="CHEBI:58937"/>
    </cofactor>
</comment>
<dbReference type="PANTHER" id="PTHR43825">
    <property type="entry name" value="PYRUVATE DEHYDROGENASE E1 COMPONENT"/>
    <property type="match status" value="1"/>
</dbReference>
<keyword evidence="8" id="KW-0460">Magnesium</keyword>
<evidence type="ECO:0000256" key="4">
    <source>
        <dbReference type="ARBA" id="ARBA00007131"/>
    </source>
</evidence>
<feature type="domain" description="Transketolase-like pyrimidine-binding" evidence="10">
    <location>
        <begin position="319"/>
        <end position="489"/>
    </location>
</feature>
<accession>A5ILJ4</accession>
<dbReference type="eggNOG" id="COG0021">
    <property type="taxonomic scope" value="Bacteria"/>
</dbReference>
<evidence type="ECO:0000256" key="1">
    <source>
        <dbReference type="ARBA" id="ARBA00001936"/>
    </source>
</evidence>
<dbReference type="GO" id="GO:0005737">
    <property type="term" value="C:cytoplasm"/>
    <property type="evidence" value="ECO:0007669"/>
    <property type="project" value="UniProtKB-ARBA"/>
</dbReference>
<dbReference type="GO" id="GO:0046872">
    <property type="term" value="F:metal ion binding"/>
    <property type="evidence" value="ECO:0007669"/>
    <property type="project" value="UniProtKB-KW"/>
</dbReference>
<reference evidence="12" key="1">
    <citation type="submission" date="2007-05" db="EMBL/GenBank/DDBJ databases">
        <title>Complete sequence of Thermotoga petrophila RKU-1.</title>
        <authorList>
            <consortium name="US DOE Joint Genome Institute"/>
            <person name="Copeland A."/>
            <person name="Lucas S."/>
            <person name="Lapidus A."/>
            <person name="Barry K."/>
            <person name="Glavina del Rio T."/>
            <person name="Dalin E."/>
            <person name="Tice H."/>
            <person name="Pitluck S."/>
            <person name="Sims D."/>
            <person name="Brettin T."/>
            <person name="Bruce D."/>
            <person name="Detter J.C."/>
            <person name="Han C."/>
            <person name="Tapia R."/>
            <person name="Schmutz J."/>
            <person name="Larimer F."/>
            <person name="Land M."/>
            <person name="Hauser L."/>
            <person name="Kyrpides N."/>
            <person name="Mikhailova N."/>
            <person name="Nelson K."/>
            <person name="Gogarten J.P."/>
            <person name="Noll K."/>
            <person name="Richardson P."/>
        </authorList>
    </citation>
    <scope>NUCLEOTIDE SEQUENCE [LARGE SCALE GENOMIC DNA]</scope>
    <source>
        <strain evidence="12">ATCC BAA-488 / DSM 13995 / JCM 10881 / RKU-1</strain>
    </source>
</reference>
<dbReference type="RefSeq" id="WP_011943597.1">
    <property type="nucleotide sequence ID" value="NC_009486.1"/>
</dbReference>
<dbReference type="GO" id="GO:0019682">
    <property type="term" value="P:glyceraldehyde-3-phosphate metabolic process"/>
    <property type="evidence" value="ECO:0007669"/>
    <property type="project" value="UniProtKB-ARBA"/>
</dbReference>
<evidence type="ECO:0000313" key="12">
    <source>
        <dbReference type="Proteomes" id="UP000006558"/>
    </source>
</evidence>
<dbReference type="Gene3D" id="3.40.50.970">
    <property type="match status" value="2"/>
</dbReference>
<reference evidence="11 12" key="2">
    <citation type="journal article" date="2009" name="Proc. Natl. Acad. Sci. U.S.A.">
        <title>On the chimeric nature, thermophilic origin, and phylogenetic placement of the Thermotogales.</title>
        <authorList>
            <person name="Zhaxybayeva O."/>
            <person name="Swithers K.S."/>
            <person name="Lapierre P."/>
            <person name="Fournier G.P."/>
            <person name="Bickhart D.M."/>
            <person name="DeBoy R.T."/>
            <person name="Nelson K.E."/>
            <person name="Nesbo C.L."/>
            <person name="Doolittle W.F."/>
            <person name="Gogarten J.P."/>
            <person name="Noll K.M."/>
        </authorList>
    </citation>
    <scope>NUCLEOTIDE SEQUENCE [LARGE SCALE GENOMIC DNA]</scope>
    <source>
        <strain evidence="12">ATCC BAA-488 / DSM 13995 / JCM 10881 / RKU-1</strain>
    </source>
</reference>
<name>A5ILJ4_THEP1</name>
<dbReference type="AlphaFoldDB" id="A5ILJ4"/>
<comment type="cofactor">
    <cofactor evidence="2">
        <name>Mg(2+)</name>
        <dbReference type="ChEBI" id="CHEBI:18420"/>
    </cofactor>
</comment>
<dbReference type="CDD" id="cd02012">
    <property type="entry name" value="TPP_TK"/>
    <property type="match status" value="1"/>
</dbReference>
<comment type="subunit">
    <text evidence="5">Homodimer.</text>
</comment>
<dbReference type="PROSITE" id="PS00801">
    <property type="entry name" value="TRANSKETOLASE_1"/>
    <property type="match status" value="1"/>
</dbReference>
<dbReference type="EMBL" id="CP000702">
    <property type="protein sequence ID" value="ABQ47067.1"/>
    <property type="molecule type" value="Genomic_DNA"/>
</dbReference>
<evidence type="ECO:0000256" key="9">
    <source>
        <dbReference type="ARBA" id="ARBA00023052"/>
    </source>
</evidence>
<dbReference type="GO" id="GO:0016744">
    <property type="term" value="F:transketolase or transaldolase activity"/>
    <property type="evidence" value="ECO:0007669"/>
    <property type="project" value="UniProtKB-ARBA"/>
</dbReference>
<dbReference type="InterPro" id="IPR033248">
    <property type="entry name" value="Transketolase_C"/>
</dbReference>
<evidence type="ECO:0000256" key="8">
    <source>
        <dbReference type="ARBA" id="ARBA00022842"/>
    </source>
</evidence>
<comment type="similarity">
    <text evidence="4">Belongs to the transketolase family.</text>
</comment>
<evidence type="ECO:0000313" key="11">
    <source>
        <dbReference type="EMBL" id="ABQ47067.1"/>
    </source>
</evidence>
<organism evidence="11 12">
    <name type="scientific">Thermotoga petrophila (strain ATCC BAA-488 / DSM 13995 / JCM 10881 / RKU-1)</name>
    <dbReference type="NCBI Taxonomy" id="390874"/>
    <lineage>
        <taxon>Bacteria</taxon>
        <taxon>Thermotogati</taxon>
        <taxon>Thermotogota</taxon>
        <taxon>Thermotogae</taxon>
        <taxon>Thermotogales</taxon>
        <taxon>Thermotogaceae</taxon>
        <taxon>Thermotoga</taxon>
    </lineage>
</organism>
<dbReference type="Pfam" id="PF00456">
    <property type="entry name" value="Transketolase_N"/>
    <property type="match status" value="1"/>
</dbReference>
<dbReference type="Pfam" id="PF02780">
    <property type="entry name" value="Transketolase_C"/>
    <property type="match status" value="1"/>
</dbReference>